<name>A0ACB9JVV8_9ASTR</name>
<dbReference type="Proteomes" id="UP001056120">
    <property type="component" value="Linkage Group LG02"/>
</dbReference>
<gene>
    <name evidence="1" type="ORF">L1987_05566</name>
</gene>
<organism evidence="1 2">
    <name type="scientific">Smallanthus sonchifolius</name>
    <dbReference type="NCBI Taxonomy" id="185202"/>
    <lineage>
        <taxon>Eukaryota</taxon>
        <taxon>Viridiplantae</taxon>
        <taxon>Streptophyta</taxon>
        <taxon>Embryophyta</taxon>
        <taxon>Tracheophyta</taxon>
        <taxon>Spermatophyta</taxon>
        <taxon>Magnoliopsida</taxon>
        <taxon>eudicotyledons</taxon>
        <taxon>Gunneridae</taxon>
        <taxon>Pentapetalae</taxon>
        <taxon>asterids</taxon>
        <taxon>campanulids</taxon>
        <taxon>Asterales</taxon>
        <taxon>Asteraceae</taxon>
        <taxon>Asteroideae</taxon>
        <taxon>Heliantheae alliance</taxon>
        <taxon>Millerieae</taxon>
        <taxon>Smallanthus</taxon>
    </lineage>
</organism>
<dbReference type="EMBL" id="CM042019">
    <property type="protein sequence ID" value="KAI3824117.1"/>
    <property type="molecule type" value="Genomic_DNA"/>
</dbReference>
<accession>A0ACB9JVV8</accession>
<proteinExistence type="predicted"/>
<reference evidence="2" key="1">
    <citation type="journal article" date="2022" name="Mol. Ecol. Resour.">
        <title>The genomes of chicory, endive, great burdock and yacon provide insights into Asteraceae palaeo-polyploidization history and plant inulin production.</title>
        <authorList>
            <person name="Fan W."/>
            <person name="Wang S."/>
            <person name="Wang H."/>
            <person name="Wang A."/>
            <person name="Jiang F."/>
            <person name="Liu H."/>
            <person name="Zhao H."/>
            <person name="Xu D."/>
            <person name="Zhang Y."/>
        </authorList>
    </citation>
    <scope>NUCLEOTIDE SEQUENCE [LARGE SCALE GENOMIC DNA]</scope>
    <source>
        <strain evidence="2">cv. Yunnan</strain>
    </source>
</reference>
<evidence type="ECO:0000313" key="1">
    <source>
        <dbReference type="EMBL" id="KAI3824117.1"/>
    </source>
</evidence>
<reference evidence="1 2" key="2">
    <citation type="journal article" date="2022" name="Mol. Ecol. Resour.">
        <title>The genomes of chicory, endive, great burdock and yacon provide insights into Asteraceae paleo-polyploidization history and plant inulin production.</title>
        <authorList>
            <person name="Fan W."/>
            <person name="Wang S."/>
            <person name="Wang H."/>
            <person name="Wang A."/>
            <person name="Jiang F."/>
            <person name="Liu H."/>
            <person name="Zhao H."/>
            <person name="Xu D."/>
            <person name="Zhang Y."/>
        </authorList>
    </citation>
    <scope>NUCLEOTIDE SEQUENCE [LARGE SCALE GENOMIC DNA]</scope>
    <source>
        <strain evidence="2">cv. Yunnan</strain>
        <tissue evidence="1">Leaves</tissue>
    </source>
</reference>
<keyword evidence="2" id="KW-1185">Reference proteome</keyword>
<protein>
    <submittedName>
        <fullName evidence="1">Uncharacterized protein</fullName>
    </submittedName>
</protein>
<sequence>MGTQTMGSNGGGQNSLLNGLSKQGSLYNLTLDEVQPQLGDLGKLFISMNLDELFKSVKKKNINDDDGGDGDDDDDDDDDISRGVSFKNGDRKRQATLGEMTLEDFLVKTGIVAESSPGRKTQEQILE</sequence>
<evidence type="ECO:0000313" key="2">
    <source>
        <dbReference type="Proteomes" id="UP001056120"/>
    </source>
</evidence>
<comment type="caution">
    <text evidence="1">The sequence shown here is derived from an EMBL/GenBank/DDBJ whole genome shotgun (WGS) entry which is preliminary data.</text>
</comment>